<reference evidence="3" key="2">
    <citation type="journal article" date="2021" name="PeerJ">
        <title>Extensive microbial diversity within the chicken gut microbiome revealed by metagenomics and culture.</title>
        <authorList>
            <person name="Gilroy R."/>
            <person name="Ravi A."/>
            <person name="Getino M."/>
            <person name="Pursley I."/>
            <person name="Horton D.L."/>
            <person name="Alikhan N.F."/>
            <person name="Baker D."/>
            <person name="Gharbi K."/>
            <person name="Hall N."/>
            <person name="Watson M."/>
            <person name="Adriaenssens E.M."/>
            <person name="Foster-Nyarko E."/>
            <person name="Jarju S."/>
            <person name="Secka A."/>
            <person name="Antonio M."/>
            <person name="Oren A."/>
            <person name="Chaudhuri R.R."/>
            <person name="La Ragione R."/>
            <person name="Hildebrand F."/>
            <person name="Pallen M.J."/>
        </authorList>
    </citation>
    <scope>NUCLEOTIDE SEQUENCE</scope>
    <source>
        <strain evidence="3">ChiSjej2B20-13462</strain>
    </source>
</reference>
<proteinExistence type="predicted"/>
<name>A0A9D0Z6F4_9FIRM</name>
<dbReference type="SMART" id="SM00460">
    <property type="entry name" value="TGc"/>
    <property type="match status" value="1"/>
</dbReference>
<keyword evidence="1" id="KW-0732">Signal</keyword>
<gene>
    <name evidence="3" type="ORF">IAA67_05935</name>
</gene>
<feature type="domain" description="Transglutaminase-like" evidence="2">
    <location>
        <begin position="93"/>
        <end position="157"/>
    </location>
</feature>
<dbReference type="InterPro" id="IPR002931">
    <property type="entry name" value="Transglutaminase-like"/>
</dbReference>
<protein>
    <submittedName>
        <fullName evidence="3">Transglutaminase domain-containing protein</fullName>
    </submittedName>
</protein>
<comment type="caution">
    <text evidence="3">The sequence shown here is derived from an EMBL/GenBank/DDBJ whole genome shotgun (WGS) entry which is preliminary data.</text>
</comment>
<dbReference type="Proteomes" id="UP000886874">
    <property type="component" value="Unassembled WGS sequence"/>
</dbReference>
<evidence type="ECO:0000259" key="2">
    <source>
        <dbReference type="SMART" id="SM00460"/>
    </source>
</evidence>
<evidence type="ECO:0000256" key="1">
    <source>
        <dbReference type="SAM" id="SignalP"/>
    </source>
</evidence>
<accession>A0A9D0Z6F4</accession>
<feature type="chain" id="PRO_5039417557" evidence="1">
    <location>
        <begin position="22"/>
        <end position="192"/>
    </location>
</feature>
<dbReference type="Pfam" id="PF01841">
    <property type="entry name" value="Transglut_core"/>
    <property type="match status" value="1"/>
</dbReference>
<evidence type="ECO:0000313" key="4">
    <source>
        <dbReference type="Proteomes" id="UP000886874"/>
    </source>
</evidence>
<evidence type="ECO:0000313" key="3">
    <source>
        <dbReference type="EMBL" id="HIQ69849.1"/>
    </source>
</evidence>
<organism evidence="3 4">
    <name type="scientific">Candidatus Avoscillospira stercorigallinarum</name>
    <dbReference type="NCBI Taxonomy" id="2840708"/>
    <lineage>
        <taxon>Bacteria</taxon>
        <taxon>Bacillati</taxon>
        <taxon>Bacillota</taxon>
        <taxon>Clostridia</taxon>
        <taxon>Eubacteriales</taxon>
        <taxon>Oscillospiraceae</taxon>
        <taxon>Oscillospiraceae incertae sedis</taxon>
        <taxon>Candidatus Avoscillospira</taxon>
    </lineage>
</organism>
<feature type="signal peptide" evidence="1">
    <location>
        <begin position="1"/>
        <end position="21"/>
    </location>
</feature>
<sequence length="192" mass="21299">MRKHLVLTALVLALLAGCAAAPYEPAGAPTGDEVLDGQVLTLLQEICDPRASEEENLRAAYDWVCNEITYRAGTADTTGGFTEDLIQALAREALEKRKGNCDSEAALMAVLLQRLGCQAQVVQGQFLREGDDEAIWVDHAWVVAEVEGQYYHFDPLYGRYYTEDRAEDYFMQPASALEPTHTWDRETVPACP</sequence>
<dbReference type="PROSITE" id="PS51257">
    <property type="entry name" value="PROKAR_LIPOPROTEIN"/>
    <property type="match status" value="1"/>
</dbReference>
<dbReference type="AlphaFoldDB" id="A0A9D0Z6F4"/>
<dbReference type="SUPFAM" id="SSF54001">
    <property type="entry name" value="Cysteine proteinases"/>
    <property type="match status" value="1"/>
</dbReference>
<reference evidence="3" key="1">
    <citation type="submission" date="2020-10" db="EMBL/GenBank/DDBJ databases">
        <authorList>
            <person name="Gilroy R."/>
        </authorList>
    </citation>
    <scope>NUCLEOTIDE SEQUENCE</scope>
    <source>
        <strain evidence="3">ChiSjej2B20-13462</strain>
    </source>
</reference>
<dbReference type="InterPro" id="IPR038765">
    <property type="entry name" value="Papain-like_cys_pep_sf"/>
</dbReference>
<dbReference type="Gene3D" id="3.10.620.30">
    <property type="match status" value="1"/>
</dbReference>
<dbReference type="EMBL" id="DVFN01000089">
    <property type="protein sequence ID" value="HIQ69849.1"/>
    <property type="molecule type" value="Genomic_DNA"/>
</dbReference>